<protein>
    <submittedName>
        <fullName evidence="2">DsbA family oxidoreductase</fullName>
    </submittedName>
</protein>
<reference evidence="2 3" key="1">
    <citation type="submission" date="2018-06" db="EMBL/GenBank/DDBJ databases">
        <title>Paenibacillus imtechensis sp. nov.</title>
        <authorList>
            <person name="Pinnaka A.K."/>
            <person name="Singh H."/>
            <person name="Kaur M."/>
        </authorList>
    </citation>
    <scope>NUCLEOTIDE SEQUENCE [LARGE SCALE GENOMIC DNA]</scope>
    <source>
        <strain evidence="2 3">SMB1</strain>
    </source>
</reference>
<dbReference type="AlphaFoldDB" id="A0A2W1LCY6"/>
<feature type="domain" description="DSBA-like thioredoxin" evidence="1">
    <location>
        <begin position="3"/>
        <end position="204"/>
    </location>
</feature>
<evidence type="ECO:0000313" key="3">
    <source>
        <dbReference type="Proteomes" id="UP000249522"/>
    </source>
</evidence>
<dbReference type="CDD" id="cd03024">
    <property type="entry name" value="DsbA_FrnE"/>
    <property type="match status" value="1"/>
</dbReference>
<accession>A0A2W1LCY6</accession>
<evidence type="ECO:0000313" key="2">
    <source>
        <dbReference type="EMBL" id="PZD96683.1"/>
    </source>
</evidence>
<dbReference type="InterPro" id="IPR036249">
    <property type="entry name" value="Thioredoxin-like_sf"/>
</dbReference>
<dbReference type="Gene3D" id="3.40.30.10">
    <property type="entry name" value="Glutaredoxin"/>
    <property type="match status" value="1"/>
</dbReference>
<evidence type="ECO:0000259" key="1">
    <source>
        <dbReference type="Pfam" id="PF01323"/>
    </source>
</evidence>
<dbReference type="OrthoDB" id="9799122at2"/>
<dbReference type="PANTHER" id="PTHR13887">
    <property type="entry name" value="GLUTATHIONE S-TRANSFERASE KAPPA"/>
    <property type="match status" value="1"/>
</dbReference>
<dbReference type="PANTHER" id="PTHR13887:SF41">
    <property type="entry name" value="THIOREDOXIN SUPERFAMILY PROTEIN"/>
    <property type="match status" value="1"/>
</dbReference>
<dbReference type="InterPro" id="IPR001853">
    <property type="entry name" value="DSBA-like_thioredoxin_dom"/>
</dbReference>
<proteinExistence type="predicted"/>
<comment type="caution">
    <text evidence="2">The sequence shown here is derived from an EMBL/GenBank/DDBJ whole genome shotgun (WGS) entry which is preliminary data.</text>
</comment>
<gene>
    <name evidence="2" type="ORF">DNH61_05635</name>
</gene>
<dbReference type="RefSeq" id="WP_111145694.1">
    <property type="nucleotide sequence ID" value="NZ_QKRB01000036.1"/>
</dbReference>
<name>A0A2W1LCY6_9BACL</name>
<sequence length="248" mass="27374">MNVDVWSDFACPFCYIGKRRFESGLSQFAHKDDVTMVFRSFRLDPSTPREPQQDIHTALAAKYGMTREQAVEANRNVGEQAAAVGLTFRFDTMQVTNTLDAHRLTHFAADHGKREALTELLFKAYFTDSDNLSDRETLLRIAGEAGLDRSAADEVLSGDQYSDKVHIDEEIASQLGVRGVPFFVVNNKYAVSGAQPAEVFLEVLEKAWAEEHGESDTADQATGKALDADTTIEAGICTDDGCEVPKKD</sequence>
<dbReference type="EMBL" id="QKRB01000036">
    <property type="protein sequence ID" value="PZD96683.1"/>
    <property type="molecule type" value="Genomic_DNA"/>
</dbReference>
<dbReference type="Pfam" id="PF01323">
    <property type="entry name" value="DSBA"/>
    <property type="match status" value="1"/>
</dbReference>
<dbReference type="SUPFAM" id="SSF52833">
    <property type="entry name" value="Thioredoxin-like"/>
    <property type="match status" value="1"/>
</dbReference>
<organism evidence="2 3">
    <name type="scientific">Paenibacillus sambharensis</name>
    <dbReference type="NCBI Taxonomy" id="1803190"/>
    <lineage>
        <taxon>Bacteria</taxon>
        <taxon>Bacillati</taxon>
        <taxon>Bacillota</taxon>
        <taxon>Bacilli</taxon>
        <taxon>Bacillales</taxon>
        <taxon>Paenibacillaceae</taxon>
        <taxon>Paenibacillus</taxon>
    </lineage>
</organism>
<dbReference type="GO" id="GO:0016491">
    <property type="term" value="F:oxidoreductase activity"/>
    <property type="evidence" value="ECO:0007669"/>
    <property type="project" value="InterPro"/>
</dbReference>
<dbReference type="Proteomes" id="UP000249522">
    <property type="component" value="Unassembled WGS sequence"/>
</dbReference>
<keyword evidence="3" id="KW-1185">Reference proteome</keyword>